<reference evidence="1 2" key="1">
    <citation type="submission" date="2018-10" db="EMBL/GenBank/DDBJ databases">
        <authorList>
            <consortium name="Molecular Microbiology and Infection Unit (UMMI)"/>
            <person name="Machado M."/>
        </authorList>
    </citation>
    <scope>NUCLEOTIDE SEQUENCE [LARGE SCALE GENOMIC DNA]</scope>
    <source>
        <strain evidence="1">FMV2238.02</strain>
    </source>
</reference>
<proteinExistence type="predicted"/>
<sequence length="43" mass="4797">MITYDYKSIQPSLLTPLTSLTPAHPVDKQPSVSWTDLVSDYST</sequence>
<gene>
    <name evidence="1" type="ORF">FMV2238Y02_10000</name>
</gene>
<name>A0A3P5Y288_STRCB</name>
<accession>A0A3P5Y288</accession>
<evidence type="ECO:0000313" key="1">
    <source>
        <dbReference type="EMBL" id="VDC42551.1"/>
    </source>
</evidence>
<organism evidence="1 2">
    <name type="scientific">Streptococcus canis</name>
    <dbReference type="NCBI Taxonomy" id="1329"/>
    <lineage>
        <taxon>Bacteria</taxon>
        <taxon>Bacillati</taxon>
        <taxon>Bacillota</taxon>
        <taxon>Bacilli</taxon>
        <taxon>Lactobacillales</taxon>
        <taxon>Streptococcaceae</taxon>
        <taxon>Streptococcus</taxon>
    </lineage>
</organism>
<keyword evidence="2" id="KW-1185">Reference proteome</keyword>
<dbReference type="Proteomes" id="UP000280759">
    <property type="component" value="Unassembled WGS sequence"/>
</dbReference>
<protein>
    <submittedName>
        <fullName evidence="1">Uncharacterized protein</fullName>
    </submittedName>
</protein>
<evidence type="ECO:0000313" key="2">
    <source>
        <dbReference type="Proteomes" id="UP000280759"/>
    </source>
</evidence>
<dbReference type="RefSeq" id="WP_420780543.1">
    <property type="nucleotide sequence ID" value="NZ_JBMBQW010000010.1"/>
</dbReference>
<dbReference type="EMBL" id="UXEP01000012">
    <property type="protein sequence ID" value="VDC42551.1"/>
    <property type="molecule type" value="Genomic_DNA"/>
</dbReference>
<dbReference type="AlphaFoldDB" id="A0A3P5Y288"/>